<reference evidence="1 2" key="1">
    <citation type="submission" date="2017-09" db="EMBL/GenBank/DDBJ databases">
        <title>Biodiversity and function of Thalassospira species in the particle-attached aromatic-hydrocarbon-degrading consortia from the surface seawater of the China South Sea.</title>
        <authorList>
            <person name="Dong C."/>
            <person name="Lai Q."/>
            <person name="Shao Z."/>
        </authorList>
    </citation>
    <scope>NUCLEOTIDE SEQUENCE [LARGE SCALE GENOMIC DNA]</scope>
    <source>
        <strain evidence="1 2">139Z-12</strain>
    </source>
</reference>
<proteinExistence type="predicted"/>
<protein>
    <submittedName>
        <fullName evidence="1">Cupin</fullName>
    </submittedName>
</protein>
<dbReference type="Gene3D" id="2.60.120.10">
    <property type="entry name" value="Jelly Rolls"/>
    <property type="match status" value="1"/>
</dbReference>
<dbReference type="InterPro" id="IPR014710">
    <property type="entry name" value="RmlC-like_jellyroll"/>
</dbReference>
<sequence length="101" mass="11023">MASQRPKAIPTVQVDDDTVRVTEWHFPPGAETGGHVHEMDYVVVPMTTGDLTIEMHDGTIVTSPLTAGKSYARKTGVAHNVINDNTFAFTFVEVEIKPTAK</sequence>
<evidence type="ECO:0000313" key="2">
    <source>
        <dbReference type="Proteomes" id="UP000233332"/>
    </source>
</evidence>
<accession>A0A2N3L875</accession>
<dbReference type="InterPro" id="IPR011051">
    <property type="entry name" value="RmlC_Cupin_sf"/>
</dbReference>
<dbReference type="CDD" id="cd06982">
    <property type="entry name" value="cupin_BauB-like"/>
    <property type="match status" value="1"/>
</dbReference>
<evidence type="ECO:0000313" key="1">
    <source>
        <dbReference type="EMBL" id="PKR58907.1"/>
    </source>
</evidence>
<dbReference type="AlphaFoldDB" id="A0A2N3L875"/>
<dbReference type="RefSeq" id="WP_101301405.1">
    <property type="nucleotide sequence ID" value="NZ_NXGX01000003.1"/>
</dbReference>
<name>A0A2N3L875_9PROT</name>
<keyword evidence="2" id="KW-1185">Reference proteome</keyword>
<gene>
    <name evidence="1" type="ORF">COO92_08670</name>
</gene>
<dbReference type="EMBL" id="NXGX01000003">
    <property type="protein sequence ID" value="PKR58907.1"/>
    <property type="molecule type" value="Genomic_DNA"/>
</dbReference>
<dbReference type="SUPFAM" id="SSF51182">
    <property type="entry name" value="RmlC-like cupins"/>
    <property type="match status" value="1"/>
</dbReference>
<dbReference type="Proteomes" id="UP000233332">
    <property type="component" value="Unassembled WGS sequence"/>
</dbReference>
<comment type="caution">
    <text evidence="1">The sequence shown here is derived from an EMBL/GenBank/DDBJ whole genome shotgun (WGS) entry which is preliminary data.</text>
</comment>
<organism evidence="1 2">
    <name type="scientific">Thalassospira lohafexi</name>
    <dbReference type="NCBI Taxonomy" id="744227"/>
    <lineage>
        <taxon>Bacteria</taxon>
        <taxon>Pseudomonadati</taxon>
        <taxon>Pseudomonadota</taxon>
        <taxon>Alphaproteobacteria</taxon>
        <taxon>Rhodospirillales</taxon>
        <taxon>Thalassospiraceae</taxon>
        <taxon>Thalassospira</taxon>
    </lineage>
</organism>